<sequence>MTRKVALKKIKQVELIVLRDEIINYMETLNGNVKRNYIDSIIFMDIALKLYYSLRNKVESCNVVTSITLPISYAGVLLKVCQEHNDVNDYSKNVFLKYAAVIDQQLKS</sequence>
<dbReference type="Proteomes" id="UP001304515">
    <property type="component" value="Chromosome"/>
</dbReference>
<proteinExistence type="predicted"/>
<protein>
    <submittedName>
        <fullName evidence="2">Uncharacterized protein</fullName>
    </submittedName>
</protein>
<evidence type="ECO:0000313" key="2">
    <source>
        <dbReference type="EMBL" id="WNM20651.1"/>
    </source>
</evidence>
<dbReference type="EMBL" id="CP134878">
    <property type="protein sequence ID" value="WNM19262.1"/>
    <property type="molecule type" value="Genomic_DNA"/>
</dbReference>
<accession>A0AA96F3E6</accession>
<dbReference type="AlphaFoldDB" id="A0AA96F3E6"/>
<dbReference type="KEGG" id="fcj:RN605_08105"/>
<gene>
    <name evidence="2" type="ORF">RN605_08105</name>
    <name evidence="1" type="ORF">RN608_00935</name>
</gene>
<reference evidence="2 3" key="1">
    <citation type="submission" date="2023-09" db="EMBL/GenBank/DDBJ databases">
        <title>Flavobacterium sp. a novel bacteria isolate from Pepper rhizosphere.</title>
        <authorList>
            <person name="Peng Y."/>
            <person name="Lee J."/>
        </authorList>
    </citation>
    <scope>NUCLEOTIDE SEQUENCE [LARGE SCALE GENOMIC DNA]</scope>
    <source>
        <strain evidence="1">PMR2A8</strain>
        <strain evidence="2 3">PMTSA4</strain>
    </source>
</reference>
<keyword evidence="3" id="KW-1185">Reference proteome</keyword>
<dbReference type="RefSeq" id="WP_313324058.1">
    <property type="nucleotide sequence ID" value="NZ_CP134878.1"/>
</dbReference>
<evidence type="ECO:0000313" key="3">
    <source>
        <dbReference type="Proteomes" id="UP001304515"/>
    </source>
</evidence>
<evidence type="ECO:0000313" key="1">
    <source>
        <dbReference type="EMBL" id="WNM19262.1"/>
    </source>
</evidence>
<organism evidence="2 3">
    <name type="scientific">Flavobacterium capsici</name>
    <dbReference type="NCBI Taxonomy" id="3075618"/>
    <lineage>
        <taxon>Bacteria</taxon>
        <taxon>Pseudomonadati</taxon>
        <taxon>Bacteroidota</taxon>
        <taxon>Flavobacteriia</taxon>
        <taxon>Flavobacteriales</taxon>
        <taxon>Flavobacteriaceae</taxon>
        <taxon>Flavobacterium</taxon>
    </lineage>
</organism>
<name>A0AA96F3E6_9FLAO</name>
<accession>A0AA96EYA7</accession>
<dbReference type="EMBL" id="CP134890">
    <property type="protein sequence ID" value="WNM20651.1"/>
    <property type="molecule type" value="Genomic_DNA"/>
</dbReference>